<keyword evidence="2" id="KW-1003">Cell membrane</keyword>
<sequence length="392" mass="45669">MISFNEKLLLDSNQKDELWFLRKVYIDIYTTKIAKILLRLLFINCIFLMSVQAVLFLQKFEASYLLKYVAGYSGSFFVLACFYAVPIMVKTMKVKFIAGIKKWRVDSASEKIKNEIKTTAFIINIYTGVTVVLGVFCSLLFSIPTEDDTDFIFSIALMDRFVPEWKSVLMWPYRFSLFPLAVILTTPCFVVIYVVHHARFQMLLLLHYLKNVNSGHMTQSIGNARFQKEIRKRLKFCIKRHNHIITSLNQCRIDLYNLIIVFAVTGGLMLISILIFLFSFQGSFKSQYVRVTAFTIEYILTFSHVIVVGQMSENVTFEFFQILKTVDWNRWNLSNQKTYLVFLENTQNHFKIQFSENIALNYELGVSILKTVASMLSVLNQIKSIDYSKEKM</sequence>
<feature type="transmembrane region" description="Helical" evidence="10">
    <location>
        <begin position="175"/>
        <end position="195"/>
    </location>
</feature>
<dbReference type="PhylomeDB" id="D6WEV5"/>
<evidence type="ECO:0000256" key="2">
    <source>
        <dbReference type="ARBA" id="ARBA00022475"/>
    </source>
</evidence>
<protein>
    <recommendedName>
        <fullName evidence="10">Odorant receptor</fullName>
    </recommendedName>
</protein>
<evidence type="ECO:0000313" key="12">
    <source>
        <dbReference type="Proteomes" id="UP000007266"/>
    </source>
</evidence>
<comment type="caution">
    <text evidence="10">Lacks conserved residue(s) required for the propagation of feature annotation.</text>
</comment>
<dbReference type="HOGENOM" id="CLU_059644_0_0_1"/>
<dbReference type="GO" id="GO:0004984">
    <property type="term" value="F:olfactory receptor activity"/>
    <property type="evidence" value="ECO:0000318"/>
    <property type="project" value="GO_Central"/>
</dbReference>
<organism evidence="11 12">
    <name type="scientific">Tribolium castaneum</name>
    <name type="common">Red flour beetle</name>
    <dbReference type="NCBI Taxonomy" id="7070"/>
    <lineage>
        <taxon>Eukaryota</taxon>
        <taxon>Metazoa</taxon>
        <taxon>Ecdysozoa</taxon>
        <taxon>Arthropoda</taxon>
        <taxon>Hexapoda</taxon>
        <taxon>Insecta</taxon>
        <taxon>Pterygota</taxon>
        <taxon>Neoptera</taxon>
        <taxon>Endopterygota</taxon>
        <taxon>Coleoptera</taxon>
        <taxon>Polyphaga</taxon>
        <taxon>Cucujiformia</taxon>
        <taxon>Tenebrionidae</taxon>
        <taxon>Tenebrionidae incertae sedis</taxon>
        <taxon>Tribolium</taxon>
    </lineage>
</organism>
<dbReference type="GO" id="GO:0005549">
    <property type="term" value="F:odorant binding"/>
    <property type="evidence" value="ECO:0007669"/>
    <property type="project" value="InterPro"/>
</dbReference>
<feature type="transmembrane region" description="Helical" evidence="10">
    <location>
        <begin position="36"/>
        <end position="57"/>
    </location>
</feature>
<keyword evidence="3 10" id="KW-0716">Sensory transduction</keyword>
<evidence type="ECO:0000256" key="4">
    <source>
        <dbReference type="ARBA" id="ARBA00022692"/>
    </source>
</evidence>
<evidence type="ECO:0000256" key="10">
    <source>
        <dbReference type="RuleBase" id="RU351113"/>
    </source>
</evidence>
<feature type="transmembrane region" description="Helical" evidence="10">
    <location>
        <begin position="69"/>
        <end position="89"/>
    </location>
</feature>
<dbReference type="AlphaFoldDB" id="D6WEV5"/>
<dbReference type="InParanoid" id="D6WEV5"/>
<dbReference type="InterPro" id="IPR004117">
    <property type="entry name" value="7tm6_olfct_rcpt"/>
</dbReference>
<dbReference type="Proteomes" id="UP000007266">
    <property type="component" value="Linkage group 3"/>
</dbReference>
<keyword evidence="9 10" id="KW-0807">Transducer</keyword>
<feature type="transmembrane region" description="Helical" evidence="10">
    <location>
        <begin position="121"/>
        <end position="143"/>
    </location>
</feature>
<keyword evidence="7 10" id="KW-0472">Membrane</keyword>
<dbReference type="GO" id="GO:0050911">
    <property type="term" value="P:detection of chemical stimulus involved in sensory perception of smell"/>
    <property type="evidence" value="ECO:0000318"/>
    <property type="project" value="GO_Central"/>
</dbReference>
<keyword evidence="6 10" id="KW-1133">Transmembrane helix</keyword>
<evidence type="ECO:0000256" key="5">
    <source>
        <dbReference type="ARBA" id="ARBA00022725"/>
    </source>
</evidence>
<keyword evidence="5 10" id="KW-0552">Olfaction</keyword>
<dbReference type="GO" id="GO:0005886">
    <property type="term" value="C:plasma membrane"/>
    <property type="evidence" value="ECO:0000318"/>
    <property type="project" value="GO_Central"/>
</dbReference>
<reference evidence="11 12" key="2">
    <citation type="journal article" date="2010" name="Nucleic Acids Res.">
        <title>BeetleBase in 2010: revisions to provide comprehensive genomic information for Tribolium castaneum.</title>
        <authorList>
            <person name="Kim H.S."/>
            <person name="Murphy T."/>
            <person name="Xia J."/>
            <person name="Caragea D."/>
            <person name="Park Y."/>
            <person name="Beeman R.W."/>
            <person name="Lorenzen M.D."/>
            <person name="Butcher S."/>
            <person name="Manak J.R."/>
            <person name="Brown S.J."/>
        </authorList>
    </citation>
    <scope>GENOME REANNOTATION</scope>
    <source>
        <strain evidence="11 12">Georgia GA2</strain>
    </source>
</reference>
<dbReference type="EMBL" id="KQ971318">
    <property type="protein sequence ID" value="EFA01417.1"/>
    <property type="molecule type" value="Genomic_DNA"/>
</dbReference>
<dbReference type="PANTHER" id="PTHR21137:SF35">
    <property type="entry name" value="ODORANT RECEPTOR 19A-RELATED"/>
    <property type="match status" value="1"/>
</dbReference>
<reference evidence="11 12" key="1">
    <citation type="journal article" date="2008" name="Nature">
        <title>The genome of the model beetle and pest Tribolium castaneum.</title>
        <authorList>
            <consortium name="Tribolium Genome Sequencing Consortium"/>
            <person name="Richards S."/>
            <person name="Gibbs R.A."/>
            <person name="Weinstock G.M."/>
            <person name="Brown S.J."/>
            <person name="Denell R."/>
            <person name="Beeman R.W."/>
            <person name="Gibbs R."/>
            <person name="Beeman R.W."/>
            <person name="Brown S.J."/>
            <person name="Bucher G."/>
            <person name="Friedrich M."/>
            <person name="Grimmelikhuijzen C.J."/>
            <person name="Klingler M."/>
            <person name="Lorenzen M."/>
            <person name="Richards S."/>
            <person name="Roth S."/>
            <person name="Schroder R."/>
            <person name="Tautz D."/>
            <person name="Zdobnov E.M."/>
            <person name="Muzny D."/>
            <person name="Gibbs R.A."/>
            <person name="Weinstock G.M."/>
            <person name="Attaway T."/>
            <person name="Bell S."/>
            <person name="Buhay C.J."/>
            <person name="Chandrabose M.N."/>
            <person name="Chavez D."/>
            <person name="Clerk-Blankenburg K.P."/>
            <person name="Cree A."/>
            <person name="Dao M."/>
            <person name="Davis C."/>
            <person name="Chacko J."/>
            <person name="Dinh H."/>
            <person name="Dugan-Rocha S."/>
            <person name="Fowler G."/>
            <person name="Garner T.T."/>
            <person name="Garnes J."/>
            <person name="Gnirke A."/>
            <person name="Hawes A."/>
            <person name="Hernandez J."/>
            <person name="Hines S."/>
            <person name="Holder M."/>
            <person name="Hume J."/>
            <person name="Jhangiani S.N."/>
            <person name="Joshi V."/>
            <person name="Khan Z.M."/>
            <person name="Jackson L."/>
            <person name="Kovar C."/>
            <person name="Kowis A."/>
            <person name="Lee S."/>
            <person name="Lewis L.R."/>
            <person name="Margolis J."/>
            <person name="Morgan M."/>
            <person name="Nazareth L.V."/>
            <person name="Nguyen N."/>
            <person name="Okwuonu G."/>
            <person name="Parker D."/>
            <person name="Richards S."/>
            <person name="Ruiz S.J."/>
            <person name="Santibanez J."/>
            <person name="Savard J."/>
            <person name="Scherer S.E."/>
            <person name="Schneider B."/>
            <person name="Sodergren E."/>
            <person name="Tautz D."/>
            <person name="Vattahil S."/>
            <person name="Villasana D."/>
            <person name="White C.S."/>
            <person name="Wright R."/>
            <person name="Park Y."/>
            <person name="Beeman R.W."/>
            <person name="Lord J."/>
            <person name="Oppert B."/>
            <person name="Lorenzen M."/>
            <person name="Brown S."/>
            <person name="Wang L."/>
            <person name="Savard J."/>
            <person name="Tautz D."/>
            <person name="Richards S."/>
            <person name="Weinstock G."/>
            <person name="Gibbs R.A."/>
            <person name="Liu Y."/>
            <person name="Worley K."/>
            <person name="Weinstock G."/>
            <person name="Elsik C.G."/>
            <person name="Reese J.T."/>
            <person name="Elhaik E."/>
            <person name="Landan G."/>
            <person name="Graur D."/>
            <person name="Arensburger P."/>
            <person name="Atkinson P."/>
            <person name="Beeman R.W."/>
            <person name="Beidler J."/>
            <person name="Brown S.J."/>
            <person name="Demuth J.P."/>
            <person name="Drury D.W."/>
            <person name="Du Y.Z."/>
            <person name="Fujiwara H."/>
            <person name="Lorenzen M."/>
            <person name="Maselli V."/>
            <person name="Osanai M."/>
            <person name="Park Y."/>
            <person name="Robertson H.M."/>
            <person name="Tu Z."/>
            <person name="Wang J.J."/>
            <person name="Wang S."/>
            <person name="Richards S."/>
            <person name="Song H."/>
            <person name="Zhang L."/>
            <person name="Sodergren E."/>
            <person name="Werner D."/>
            <person name="Stanke M."/>
            <person name="Morgenstern B."/>
            <person name="Solovyev V."/>
            <person name="Kosarev P."/>
            <person name="Brown G."/>
            <person name="Chen H.C."/>
            <person name="Ermolaeva O."/>
            <person name="Hlavina W."/>
            <person name="Kapustin Y."/>
            <person name="Kiryutin B."/>
            <person name="Kitts P."/>
            <person name="Maglott D."/>
            <person name="Pruitt K."/>
            <person name="Sapojnikov V."/>
            <person name="Souvorov A."/>
            <person name="Mackey A.J."/>
            <person name="Waterhouse R.M."/>
            <person name="Wyder S."/>
            <person name="Zdobnov E.M."/>
            <person name="Zdobnov E.M."/>
            <person name="Wyder S."/>
            <person name="Kriventseva E.V."/>
            <person name="Kadowaki T."/>
            <person name="Bork P."/>
            <person name="Aranda M."/>
            <person name="Bao R."/>
            <person name="Beermann A."/>
            <person name="Berns N."/>
            <person name="Bolognesi R."/>
            <person name="Bonneton F."/>
            <person name="Bopp D."/>
            <person name="Brown S.J."/>
            <person name="Bucher G."/>
            <person name="Butts T."/>
            <person name="Chaumot A."/>
            <person name="Denell R.E."/>
            <person name="Ferrier D.E."/>
            <person name="Friedrich M."/>
            <person name="Gordon C.M."/>
            <person name="Jindra M."/>
            <person name="Klingler M."/>
            <person name="Lan Q."/>
            <person name="Lattorff H.M."/>
            <person name="Laudet V."/>
            <person name="von Levetsow C."/>
            <person name="Liu Z."/>
            <person name="Lutz R."/>
            <person name="Lynch J.A."/>
            <person name="da Fonseca R.N."/>
            <person name="Posnien N."/>
            <person name="Reuter R."/>
            <person name="Roth S."/>
            <person name="Savard J."/>
            <person name="Schinko J.B."/>
            <person name="Schmitt C."/>
            <person name="Schoppmeier M."/>
            <person name="Schroder R."/>
            <person name="Shippy T.D."/>
            <person name="Simonnet F."/>
            <person name="Marques-Souza H."/>
            <person name="Tautz D."/>
            <person name="Tomoyasu Y."/>
            <person name="Trauner J."/>
            <person name="Van der Zee M."/>
            <person name="Vervoort M."/>
            <person name="Wittkopp N."/>
            <person name="Wimmer E.A."/>
            <person name="Yang X."/>
            <person name="Jones A.K."/>
            <person name="Sattelle D.B."/>
            <person name="Ebert P.R."/>
            <person name="Nelson D."/>
            <person name="Scott J.G."/>
            <person name="Beeman R.W."/>
            <person name="Muthukrishnan S."/>
            <person name="Kramer K.J."/>
            <person name="Arakane Y."/>
            <person name="Beeman R.W."/>
            <person name="Zhu Q."/>
            <person name="Hogenkamp D."/>
            <person name="Dixit R."/>
            <person name="Oppert B."/>
            <person name="Jiang H."/>
            <person name="Zou Z."/>
            <person name="Marshall J."/>
            <person name="Elpidina E."/>
            <person name="Vinokurov K."/>
            <person name="Oppert C."/>
            <person name="Zou Z."/>
            <person name="Evans J."/>
            <person name="Lu Z."/>
            <person name="Zhao P."/>
            <person name="Sumathipala N."/>
            <person name="Altincicek B."/>
            <person name="Vilcinskas A."/>
            <person name="Williams M."/>
            <person name="Hultmark D."/>
            <person name="Hetru C."/>
            <person name="Jiang H."/>
            <person name="Grimmelikhuijzen C.J."/>
            <person name="Hauser F."/>
            <person name="Cazzamali G."/>
            <person name="Williamson M."/>
            <person name="Park Y."/>
            <person name="Li B."/>
            <person name="Tanaka Y."/>
            <person name="Predel R."/>
            <person name="Neupert S."/>
            <person name="Schachtner J."/>
            <person name="Verleyen P."/>
            <person name="Raible F."/>
            <person name="Bork P."/>
            <person name="Friedrich M."/>
            <person name="Walden K.K."/>
            <person name="Robertson H.M."/>
            <person name="Angeli S."/>
            <person name="Foret S."/>
            <person name="Bucher G."/>
            <person name="Schuetz S."/>
            <person name="Maleszka R."/>
            <person name="Wimmer E.A."/>
            <person name="Beeman R.W."/>
            <person name="Lorenzen M."/>
            <person name="Tomoyasu Y."/>
            <person name="Miller S.C."/>
            <person name="Grossmann D."/>
            <person name="Bucher G."/>
        </authorList>
    </citation>
    <scope>NUCLEOTIDE SEQUENCE [LARGE SCALE GENOMIC DNA]</scope>
    <source>
        <strain evidence="11 12">Georgia GA2</strain>
    </source>
</reference>
<dbReference type="PANTHER" id="PTHR21137">
    <property type="entry name" value="ODORANT RECEPTOR"/>
    <property type="match status" value="1"/>
</dbReference>
<proteinExistence type="inferred from homology"/>
<evidence type="ECO:0000256" key="8">
    <source>
        <dbReference type="ARBA" id="ARBA00023170"/>
    </source>
</evidence>
<keyword evidence="4 10" id="KW-0812">Transmembrane</keyword>
<evidence type="ECO:0000256" key="3">
    <source>
        <dbReference type="ARBA" id="ARBA00022606"/>
    </source>
</evidence>
<evidence type="ECO:0000256" key="9">
    <source>
        <dbReference type="ARBA" id="ARBA00023224"/>
    </source>
</evidence>
<keyword evidence="8 10" id="KW-0675">Receptor</keyword>
<comment type="subcellular location">
    <subcellularLocation>
        <location evidence="1 10">Cell membrane</location>
        <topology evidence="1 10">Multi-pass membrane protein</topology>
    </subcellularLocation>
</comment>
<keyword evidence="12" id="KW-1185">Reference proteome</keyword>
<name>D6WEV5_TRICA</name>
<dbReference type="GO" id="GO:0007165">
    <property type="term" value="P:signal transduction"/>
    <property type="evidence" value="ECO:0007669"/>
    <property type="project" value="UniProtKB-KW"/>
</dbReference>
<comment type="similarity">
    <text evidence="10">Belongs to the insect chemoreceptor superfamily. Heteromeric odorant receptor channel (TC 1.A.69) family.</text>
</comment>
<feature type="transmembrane region" description="Helical" evidence="10">
    <location>
        <begin position="255"/>
        <end position="280"/>
    </location>
</feature>
<accession>D6WEV5</accession>
<evidence type="ECO:0000256" key="7">
    <source>
        <dbReference type="ARBA" id="ARBA00023136"/>
    </source>
</evidence>
<evidence type="ECO:0000256" key="1">
    <source>
        <dbReference type="ARBA" id="ARBA00004651"/>
    </source>
</evidence>
<evidence type="ECO:0000256" key="6">
    <source>
        <dbReference type="ARBA" id="ARBA00022989"/>
    </source>
</evidence>
<gene>
    <name evidence="11" type="primary">Or285</name>
    <name evidence="11" type="ORF">TcasGA2_TC030408</name>
</gene>
<evidence type="ECO:0000313" key="11">
    <source>
        <dbReference type="EMBL" id="EFA01417.1"/>
    </source>
</evidence>